<dbReference type="CDD" id="cd11589">
    <property type="entry name" value="Agmatinase_like_1"/>
    <property type="match status" value="1"/>
</dbReference>
<proteinExistence type="predicted"/>
<dbReference type="InterPro" id="IPR023696">
    <property type="entry name" value="Ureohydrolase_dom_sf"/>
</dbReference>
<dbReference type="PANTHER" id="PTHR11358:SF26">
    <property type="entry name" value="GUANIDINO ACID HYDROLASE, MITOCHONDRIAL"/>
    <property type="match status" value="1"/>
</dbReference>
<evidence type="ECO:0000313" key="3">
    <source>
        <dbReference type="EMBL" id="SVC17017.1"/>
    </source>
</evidence>
<gene>
    <name evidence="3" type="ORF">METZ01_LOCUS269871</name>
</gene>
<dbReference type="AlphaFoldDB" id="A0A382K1Q0"/>
<keyword evidence="2" id="KW-0378">Hydrolase</keyword>
<dbReference type="Gene3D" id="3.40.800.10">
    <property type="entry name" value="Ureohydrolase domain"/>
    <property type="match status" value="1"/>
</dbReference>
<dbReference type="Pfam" id="PF00491">
    <property type="entry name" value="Arginase"/>
    <property type="match status" value="1"/>
</dbReference>
<organism evidence="3">
    <name type="scientific">marine metagenome</name>
    <dbReference type="NCBI Taxonomy" id="408172"/>
    <lineage>
        <taxon>unclassified sequences</taxon>
        <taxon>metagenomes</taxon>
        <taxon>ecological metagenomes</taxon>
    </lineage>
</organism>
<feature type="non-terminal residue" evidence="3">
    <location>
        <position position="322"/>
    </location>
</feature>
<dbReference type="PROSITE" id="PS51409">
    <property type="entry name" value="ARGINASE_2"/>
    <property type="match status" value="1"/>
</dbReference>
<sequence>MNSMLTLTELPKGNSKGFLGAPLNLDLDNLDADIVIMGVPYGLPYYPNELSNDQSTAPDILRLNAQDAAWDEPRTLKHFDWDLGGPLLDNKKIKIVDCGNVTADFRNPREHYRRAEKAAKKIFESNATLICIGGDHGIPIPIMRALPTDKPVVLIQVDAHMDWRDEVNGEKEGYSSPIKRASELNSVSSIYQIGLRGVGSGRQQEYDDANAYGSNLISAYQVHELGIKAILERIPDDVNFYMTVDADGMDPTIMPAVNAPTPGGLNWLQIRELVHGIVKKGRVVGFDLVEISPSFEKGNTTMIHAERLICNLIGAMVRAGYY</sequence>
<evidence type="ECO:0000256" key="2">
    <source>
        <dbReference type="ARBA" id="ARBA00022801"/>
    </source>
</evidence>
<evidence type="ECO:0000256" key="1">
    <source>
        <dbReference type="ARBA" id="ARBA00022723"/>
    </source>
</evidence>
<dbReference type="GO" id="GO:0008783">
    <property type="term" value="F:agmatinase activity"/>
    <property type="evidence" value="ECO:0007669"/>
    <property type="project" value="TreeGrafter"/>
</dbReference>
<accession>A0A382K1Q0</accession>
<protein>
    <recommendedName>
        <fullName evidence="4">Arginase</fullName>
    </recommendedName>
</protein>
<keyword evidence="1" id="KW-0479">Metal-binding</keyword>
<reference evidence="3" key="1">
    <citation type="submission" date="2018-05" db="EMBL/GenBank/DDBJ databases">
        <authorList>
            <person name="Lanie J.A."/>
            <person name="Ng W.-L."/>
            <person name="Kazmierczak K.M."/>
            <person name="Andrzejewski T.M."/>
            <person name="Davidsen T.M."/>
            <person name="Wayne K.J."/>
            <person name="Tettelin H."/>
            <person name="Glass J.I."/>
            <person name="Rusch D."/>
            <person name="Podicherti R."/>
            <person name="Tsui H.-C.T."/>
            <person name="Winkler M.E."/>
        </authorList>
    </citation>
    <scope>NUCLEOTIDE SEQUENCE</scope>
</reference>
<dbReference type="SUPFAM" id="SSF52768">
    <property type="entry name" value="Arginase/deacetylase"/>
    <property type="match status" value="1"/>
</dbReference>
<evidence type="ECO:0008006" key="4">
    <source>
        <dbReference type="Google" id="ProtNLM"/>
    </source>
</evidence>
<dbReference type="EMBL" id="UINC01077156">
    <property type="protein sequence ID" value="SVC17017.1"/>
    <property type="molecule type" value="Genomic_DNA"/>
</dbReference>
<dbReference type="GO" id="GO:0046872">
    <property type="term" value="F:metal ion binding"/>
    <property type="evidence" value="ECO:0007669"/>
    <property type="project" value="UniProtKB-KW"/>
</dbReference>
<dbReference type="InterPro" id="IPR006035">
    <property type="entry name" value="Ureohydrolase"/>
</dbReference>
<dbReference type="GO" id="GO:0033389">
    <property type="term" value="P:putrescine biosynthetic process from arginine, via agmatine"/>
    <property type="evidence" value="ECO:0007669"/>
    <property type="project" value="TreeGrafter"/>
</dbReference>
<name>A0A382K1Q0_9ZZZZ</name>
<dbReference type="PANTHER" id="PTHR11358">
    <property type="entry name" value="ARGINASE/AGMATINASE"/>
    <property type="match status" value="1"/>
</dbReference>